<keyword evidence="2" id="KW-0560">Oxidoreductase</keyword>
<keyword evidence="3" id="KW-0520">NAD</keyword>
<evidence type="ECO:0000259" key="4">
    <source>
        <dbReference type="Pfam" id="PF00465"/>
    </source>
</evidence>
<dbReference type="OrthoDB" id="9804734at2"/>
<protein>
    <submittedName>
        <fullName evidence="6">Alcohol dehydrogenase iron-type</fullName>
    </submittedName>
</protein>
<feature type="domain" description="Fe-containing alcohol dehydrogenase-like C-terminal" evidence="5">
    <location>
        <begin position="191"/>
        <end position="386"/>
    </location>
</feature>
<dbReference type="SUPFAM" id="SSF56796">
    <property type="entry name" value="Dehydroquinate synthase-like"/>
    <property type="match status" value="1"/>
</dbReference>
<gene>
    <name evidence="6" type="ORF">LUCI_2947</name>
</gene>
<dbReference type="Gene3D" id="3.40.50.1970">
    <property type="match status" value="1"/>
</dbReference>
<evidence type="ECO:0000259" key="5">
    <source>
        <dbReference type="Pfam" id="PF25137"/>
    </source>
</evidence>
<dbReference type="Pfam" id="PF00465">
    <property type="entry name" value="Fe-ADH"/>
    <property type="match status" value="1"/>
</dbReference>
<dbReference type="Pfam" id="PF25137">
    <property type="entry name" value="ADH_Fe_C"/>
    <property type="match status" value="1"/>
</dbReference>
<evidence type="ECO:0000256" key="1">
    <source>
        <dbReference type="ARBA" id="ARBA00007358"/>
    </source>
</evidence>
<evidence type="ECO:0000313" key="6">
    <source>
        <dbReference type="EMBL" id="VBB07682.1"/>
    </source>
</evidence>
<reference evidence="6 7" key="1">
    <citation type="submission" date="2018-06" db="EMBL/GenBank/DDBJ databases">
        <authorList>
            <person name="Strepis N."/>
        </authorList>
    </citation>
    <scope>NUCLEOTIDE SEQUENCE [LARGE SCALE GENOMIC DNA]</scope>
    <source>
        <strain evidence="6">LUCI</strain>
    </source>
</reference>
<dbReference type="InterPro" id="IPR056798">
    <property type="entry name" value="ADH_Fe_C"/>
</dbReference>
<dbReference type="FunFam" id="3.40.50.1970:FF:000003">
    <property type="entry name" value="Alcohol dehydrogenase, iron-containing"/>
    <property type="match status" value="1"/>
</dbReference>
<dbReference type="FunFam" id="1.20.1090.10:FF:000001">
    <property type="entry name" value="Aldehyde-alcohol dehydrogenase"/>
    <property type="match status" value="1"/>
</dbReference>
<dbReference type="PANTHER" id="PTHR11496:SF102">
    <property type="entry name" value="ALCOHOL DEHYDROGENASE 4"/>
    <property type="match status" value="1"/>
</dbReference>
<organism evidence="6 7">
    <name type="scientific">Lucifera butyrica</name>
    <dbReference type="NCBI Taxonomy" id="1351585"/>
    <lineage>
        <taxon>Bacteria</taxon>
        <taxon>Bacillati</taxon>
        <taxon>Bacillota</taxon>
        <taxon>Negativicutes</taxon>
        <taxon>Veillonellales</taxon>
        <taxon>Veillonellaceae</taxon>
        <taxon>Lucifera</taxon>
    </lineage>
</organism>
<dbReference type="CDD" id="cd08551">
    <property type="entry name" value="Fe-ADH"/>
    <property type="match status" value="1"/>
</dbReference>
<dbReference type="EMBL" id="UPPP01000078">
    <property type="protein sequence ID" value="VBB07682.1"/>
    <property type="molecule type" value="Genomic_DNA"/>
</dbReference>
<name>A0A498RBP5_9FIRM</name>
<dbReference type="PANTHER" id="PTHR11496">
    <property type="entry name" value="ALCOHOL DEHYDROGENASE"/>
    <property type="match status" value="1"/>
</dbReference>
<dbReference type="GO" id="GO:0046872">
    <property type="term" value="F:metal ion binding"/>
    <property type="evidence" value="ECO:0007669"/>
    <property type="project" value="InterPro"/>
</dbReference>
<sequence>MSFTEIYSLLNAGKIIAGFNSIETIAREVTAYNAKKVLIITDQGVWNAGLIEKPKSILESAGIRVYVINNTPPEPEVEQVNIIFNAAKELECDLIIGIGGGSSMDVAKIVAVMLTNAPSLSEILAGAKIEKRGIPAFMVPTTAGTGSEVTPNAIFLVPEKELKIGVVSEKLLPDCVILDPVLTIGLPKAITAATGMDALSHAIECYISKKANPFSDTFALKAINLIARSIRQAYNNGQDLEARHDMLLGAMFGGLCISTSSTVAVHALAYPLGGKYRIPHGLSNAILLPHVMNFNMDAAAAKFKDIAIAMELGTDGLSTRQAAKKMIENLYSLIRDLNIQVNLKEMGIRESDIDSMAEAALKVTRLLDNNPKPMNRNDIYGIYKKVFPG</sequence>
<keyword evidence="7" id="KW-1185">Reference proteome</keyword>
<dbReference type="Gene3D" id="1.20.1090.10">
    <property type="entry name" value="Dehydroquinate synthase-like - alpha domain"/>
    <property type="match status" value="1"/>
</dbReference>
<evidence type="ECO:0000256" key="3">
    <source>
        <dbReference type="ARBA" id="ARBA00023027"/>
    </source>
</evidence>
<dbReference type="InterPro" id="IPR001670">
    <property type="entry name" value="ADH_Fe/GldA"/>
</dbReference>
<evidence type="ECO:0000256" key="2">
    <source>
        <dbReference type="ARBA" id="ARBA00023002"/>
    </source>
</evidence>
<evidence type="ECO:0000313" key="7">
    <source>
        <dbReference type="Proteomes" id="UP000277811"/>
    </source>
</evidence>
<feature type="domain" description="Alcohol dehydrogenase iron-type/glycerol dehydrogenase GldA" evidence="4">
    <location>
        <begin position="14"/>
        <end position="180"/>
    </location>
</feature>
<dbReference type="GO" id="GO:0004022">
    <property type="term" value="F:alcohol dehydrogenase (NAD+) activity"/>
    <property type="evidence" value="ECO:0007669"/>
    <property type="project" value="TreeGrafter"/>
</dbReference>
<accession>A0A498RBP5</accession>
<dbReference type="InterPro" id="IPR039697">
    <property type="entry name" value="Alcohol_dehydrogenase_Fe"/>
</dbReference>
<dbReference type="Proteomes" id="UP000277811">
    <property type="component" value="Unassembled WGS sequence"/>
</dbReference>
<dbReference type="RefSeq" id="WP_122628613.1">
    <property type="nucleotide sequence ID" value="NZ_UPPP01000078.1"/>
</dbReference>
<dbReference type="PROSITE" id="PS00913">
    <property type="entry name" value="ADH_IRON_1"/>
    <property type="match status" value="1"/>
</dbReference>
<proteinExistence type="inferred from homology"/>
<comment type="similarity">
    <text evidence="1">Belongs to the iron-containing alcohol dehydrogenase family.</text>
</comment>
<dbReference type="AlphaFoldDB" id="A0A498RBP5"/>
<dbReference type="InterPro" id="IPR018211">
    <property type="entry name" value="ADH_Fe_CS"/>
</dbReference>